<keyword evidence="4" id="KW-1185">Reference proteome</keyword>
<comment type="caution">
    <text evidence="3">The sequence shown here is derived from an EMBL/GenBank/DDBJ whole genome shotgun (WGS) entry which is preliminary data.</text>
</comment>
<dbReference type="InterPro" id="IPR036034">
    <property type="entry name" value="PDZ_sf"/>
</dbReference>
<feature type="region of interest" description="Disordered" evidence="1">
    <location>
        <begin position="1709"/>
        <end position="1730"/>
    </location>
</feature>
<feature type="compositionally biased region" description="Polar residues" evidence="1">
    <location>
        <begin position="1515"/>
        <end position="1533"/>
    </location>
</feature>
<dbReference type="CDD" id="cd06763">
    <property type="entry name" value="PDZ7_PDZD2-PDZ4_hPro-IL-16-like"/>
    <property type="match status" value="1"/>
</dbReference>
<dbReference type="CDD" id="cd00136">
    <property type="entry name" value="PDZ_canonical"/>
    <property type="match status" value="1"/>
</dbReference>
<feature type="compositionally biased region" description="Basic and acidic residues" evidence="1">
    <location>
        <begin position="1567"/>
        <end position="1581"/>
    </location>
</feature>
<dbReference type="EMBL" id="CAXLJM020000066">
    <property type="protein sequence ID" value="CAL8121954.1"/>
    <property type="molecule type" value="Genomic_DNA"/>
</dbReference>
<feature type="region of interest" description="Disordered" evidence="1">
    <location>
        <begin position="2580"/>
        <end position="2599"/>
    </location>
</feature>
<evidence type="ECO:0000259" key="2">
    <source>
        <dbReference type="PROSITE" id="PS50106"/>
    </source>
</evidence>
<feature type="compositionally biased region" description="Polar residues" evidence="1">
    <location>
        <begin position="840"/>
        <end position="853"/>
    </location>
</feature>
<feature type="compositionally biased region" description="Pro residues" evidence="1">
    <location>
        <begin position="1784"/>
        <end position="1799"/>
    </location>
</feature>
<evidence type="ECO:0000313" key="4">
    <source>
        <dbReference type="Proteomes" id="UP001642540"/>
    </source>
</evidence>
<feature type="compositionally biased region" description="Low complexity" evidence="1">
    <location>
        <begin position="2822"/>
        <end position="2848"/>
    </location>
</feature>
<feature type="compositionally biased region" description="Low complexity" evidence="1">
    <location>
        <begin position="1646"/>
        <end position="1662"/>
    </location>
</feature>
<feature type="compositionally biased region" description="Low complexity" evidence="1">
    <location>
        <begin position="1626"/>
        <end position="1639"/>
    </location>
</feature>
<feature type="domain" description="PDZ" evidence="2">
    <location>
        <begin position="3016"/>
        <end position="3101"/>
    </location>
</feature>
<feature type="compositionally biased region" description="Polar residues" evidence="1">
    <location>
        <begin position="1815"/>
        <end position="1845"/>
    </location>
</feature>
<feature type="compositionally biased region" description="Basic and acidic residues" evidence="1">
    <location>
        <begin position="501"/>
        <end position="510"/>
    </location>
</feature>
<dbReference type="Pfam" id="PF00595">
    <property type="entry name" value="PDZ"/>
    <property type="match status" value="3"/>
</dbReference>
<feature type="compositionally biased region" description="Acidic residues" evidence="1">
    <location>
        <begin position="2470"/>
        <end position="2484"/>
    </location>
</feature>
<feature type="compositionally biased region" description="Low complexity" evidence="1">
    <location>
        <begin position="2363"/>
        <end position="2395"/>
    </location>
</feature>
<dbReference type="PANTHER" id="PTHR11324">
    <property type="entry name" value="IL16-RELATED"/>
    <property type="match status" value="1"/>
</dbReference>
<protein>
    <recommendedName>
        <fullName evidence="2">PDZ domain-containing protein</fullName>
    </recommendedName>
</protein>
<feature type="compositionally biased region" description="Low complexity" evidence="1">
    <location>
        <begin position="2583"/>
        <end position="2593"/>
    </location>
</feature>
<feature type="compositionally biased region" description="Basic and acidic residues" evidence="1">
    <location>
        <begin position="2654"/>
        <end position="2664"/>
    </location>
</feature>
<feature type="region of interest" description="Disordered" evidence="1">
    <location>
        <begin position="2623"/>
        <end position="2664"/>
    </location>
</feature>
<feature type="region of interest" description="Disordered" evidence="1">
    <location>
        <begin position="1464"/>
        <end position="1497"/>
    </location>
</feature>
<feature type="compositionally biased region" description="Low complexity" evidence="1">
    <location>
        <begin position="2630"/>
        <end position="2653"/>
    </location>
</feature>
<feature type="region of interest" description="Disordered" evidence="1">
    <location>
        <begin position="2249"/>
        <end position="2491"/>
    </location>
</feature>
<feature type="region of interest" description="Disordered" evidence="1">
    <location>
        <begin position="1387"/>
        <end position="1429"/>
    </location>
</feature>
<feature type="compositionally biased region" description="Low complexity" evidence="1">
    <location>
        <begin position="446"/>
        <end position="458"/>
    </location>
</feature>
<feature type="region of interest" description="Disordered" evidence="1">
    <location>
        <begin position="2860"/>
        <end position="2892"/>
    </location>
</feature>
<feature type="region of interest" description="Disordered" evidence="1">
    <location>
        <begin position="2752"/>
        <end position="2848"/>
    </location>
</feature>
<feature type="region of interest" description="Disordered" evidence="1">
    <location>
        <begin position="1515"/>
        <end position="1586"/>
    </location>
</feature>
<dbReference type="Proteomes" id="UP001642540">
    <property type="component" value="Unassembled WGS sequence"/>
</dbReference>
<name>A0ABP1RBP8_9HEXA</name>
<feature type="compositionally biased region" description="Low complexity" evidence="1">
    <location>
        <begin position="2781"/>
        <end position="2794"/>
    </location>
</feature>
<accession>A0ABP1RBP8</accession>
<feature type="region of interest" description="Disordered" evidence="1">
    <location>
        <begin position="1749"/>
        <end position="1858"/>
    </location>
</feature>
<feature type="region of interest" description="Disordered" evidence="1">
    <location>
        <begin position="61"/>
        <end position="119"/>
    </location>
</feature>
<dbReference type="SMART" id="SM00228">
    <property type="entry name" value="PDZ"/>
    <property type="match status" value="3"/>
</dbReference>
<feature type="region of interest" description="Disordered" evidence="1">
    <location>
        <begin position="840"/>
        <end position="865"/>
    </location>
</feature>
<feature type="compositionally biased region" description="Polar residues" evidence="1">
    <location>
        <begin position="1769"/>
        <end position="1783"/>
    </location>
</feature>
<feature type="domain" description="PDZ" evidence="2">
    <location>
        <begin position="258"/>
        <end position="351"/>
    </location>
</feature>
<dbReference type="InterPro" id="IPR001478">
    <property type="entry name" value="PDZ"/>
</dbReference>
<feature type="compositionally biased region" description="Polar residues" evidence="1">
    <location>
        <begin position="1150"/>
        <end position="1165"/>
    </location>
</feature>
<evidence type="ECO:0000313" key="3">
    <source>
        <dbReference type="EMBL" id="CAL8121954.1"/>
    </source>
</evidence>
<feature type="region of interest" description="Disordered" evidence="1">
    <location>
        <begin position="1175"/>
        <end position="1220"/>
    </location>
</feature>
<feature type="region of interest" description="Disordered" evidence="1">
    <location>
        <begin position="2166"/>
        <end position="2192"/>
    </location>
</feature>
<dbReference type="PROSITE" id="PS50106">
    <property type="entry name" value="PDZ"/>
    <property type="match status" value="3"/>
</dbReference>
<feature type="region of interest" description="Disordered" evidence="1">
    <location>
        <begin position="1611"/>
        <end position="1696"/>
    </location>
</feature>
<dbReference type="PANTHER" id="PTHR11324:SF16">
    <property type="entry name" value="PDZ DOMAIN-CONTAINING PROTEIN 2"/>
    <property type="match status" value="1"/>
</dbReference>
<feature type="compositionally biased region" description="Polar residues" evidence="1">
    <location>
        <begin position="2267"/>
        <end position="2312"/>
    </location>
</feature>
<proteinExistence type="predicted"/>
<feature type="compositionally biased region" description="Polar residues" evidence="1">
    <location>
        <begin position="171"/>
        <end position="193"/>
    </location>
</feature>
<dbReference type="SUPFAM" id="SSF50156">
    <property type="entry name" value="PDZ domain-like"/>
    <property type="match status" value="3"/>
</dbReference>
<feature type="region of interest" description="Disordered" evidence="1">
    <location>
        <begin position="135"/>
        <end position="154"/>
    </location>
</feature>
<feature type="region of interest" description="Disordered" evidence="1">
    <location>
        <begin position="1150"/>
        <end position="1169"/>
    </location>
</feature>
<feature type="compositionally biased region" description="Low complexity" evidence="1">
    <location>
        <begin position="2253"/>
        <end position="2266"/>
    </location>
</feature>
<feature type="compositionally biased region" description="Polar residues" evidence="1">
    <location>
        <begin position="2438"/>
        <end position="2455"/>
    </location>
</feature>
<reference evidence="3 4" key="1">
    <citation type="submission" date="2024-08" db="EMBL/GenBank/DDBJ databases">
        <authorList>
            <person name="Cucini C."/>
            <person name="Frati F."/>
        </authorList>
    </citation>
    <scope>NUCLEOTIDE SEQUENCE [LARGE SCALE GENOMIC DNA]</scope>
</reference>
<dbReference type="Gene3D" id="2.30.42.10">
    <property type="match status" value="3"/>
</dbReference>
<feature type="region of interest" description="Disordered" evidence="1">
    <location>
        <begin position="1081"/>
        <end position="1100"/>
    </location>
</feature>
<feature type="compositionally biased region" description="Polar residues" evidence="1">
    <location>
        <begin position="426"/>
        <end position="437"/>
    </location>
</feature>
<organism evidence="3 4">
    <name type="scientific">Orchesella dallaii</name>
    <dbReference type="NCBI Taxonomy" id="48710"/>
    <lineage>
        <taxon>Eukaryota</taxon>
        <taxon>Metazoa</taxon>
        <taxon>Ecdysozoa</taxon>
        <taxon>Arthropoda</taxon>
        <taxon>Hexapoda</taxon>
        <taxon>Collembola</taxon>
        <taxon>Entomobryomorpha</taxon>
        <taxon>Entomobryoidea</taxon>
        <taxon>Orchesellidae</taxon>
        <taxon>Orchesellinae</taxon>
        <taxon>Orchesella</taxon>
    </lineage>
</organism>
<feature type="compositionally biased region" description="Low complexity" evidence="1">
    <location>
        <begin position="1178"/>
        <end position="1189"/>
    </location>
</feature>
<evidence type="ECO:0000256" key="1">
    <source>
        <dbReference type="SAM" id="MobiDB-lite"/>
    </source>
</evidence>
<sequence>MSSGDTGNEQDQSLMDAVGPFITVVSVDGGLQSGNKLTVITPTEICETSKQGKQAVIRKLDTSHDKTCSSSSRGSKLTLPKNEFEKADDNNNGNRSVSSSSSNQRSKQSQETTTTTTGSSGAAYVTVLALTEGQSSHDIGKTKPKSGIPVRAEPASLSSKKSVVNICNNPTTAKGYSSSNLPAPSTTSHSENGASPPVAEDQVVTIGNKALVTKSKEIPHIHHVKNASIVEITMKECSSNAIRDALWENDIPTKVREHVVVYRLPGERLGFALKFDGGTVSASDKVNHLYIQSCAEGSPARRTATSWGHLREGDEIIEIEKELVSSMTRMDCVQALKDSSVAVQLLIEHTFSAEEIHMLKQQKRENAIKGREKLVQPTSTSGIPSIQMHTKESKFMGISMPKDAYKKSSHSESNQSTTGIFEKGIISNNPNQPVTNECEQKKSKELTSSSSALLSTKTDASEGKFDDDIVGTGRSHSRIPISRITKRGHATSSSSFPFEKSNQENDKSEPSECTSNNNENTKDDERLNELKLQPPVGFEDELHSQQQRIQDLSLGQNNYERNKSDSLSFVNDGHYKGNEENEKFKIADLNNAQDEGSSFTRNYMKSDSLLLNANHHGSSNGVSNSNQNLLSSNSSLSTSNSYVHLSGNENLSISTCCESDETESTRSTVVSRLSIGSSMTSISAVMAVPGCCTTTSDSNNNTVTLTQISECSNTTVLSSKRRSSPNSSLSNNSMMMCPEGLIAPVTTMHGGEEKSNRQQQYYHECETFQQHHEGDLHHHQQLGQQKQHRSVNNVTTIPYSSVPRGGSAVAEIPLEPPLSFQDKQELVSKRRRDEMQGFSNIISTNGTNPSFDSETYEDDSLAENSNDANDAAGLANNISLVQKQHLTREHAEFFTANSALSHHHHHEMIHKGINNHGFGSGGGGRKDGINNDSFSNESNFGRRVVATDRNNNEQELFDDDELALLADELGLDQEDEDLFKTMLAEVEAAELEEYGPVSATEGHLVNIDHQMNANNVLIDDFKEGKSYCERNQRETVVSAKLGTSNAAVSVSTNDNNDASVRIGLANAKNKDCVEPRNANEPLQHEESWTISNSSDNGDVRGLERITMTPSRRSGEASNLKMSEQVKSAKEFVRENNSFLMKQEASELYETTKTNDSFDPNVTGSSDNKELIDERCNGSFESSPSSSSSSDLHMKQQLHQHHQYPHESHQHTQHLQPPPARLLSYPKEACKQGNGCKNGTIILQNEKVVEPIMDKMCVERIQIALLTSQQETSVTSKSSNGDANAVVLNTRAKDTYHHQSCSTDSDIAFNKLDADDFTNTRKIVSSRITGDHTDCSNKISQVKLLSQESSRKTTLFVAGLPVSNMEQEIETSNRCQESSSLAKFMTNKGATCEEKPPYPARRLKGLDKRTPQSGSESRHILPGVTLSDQEVSKNYTTGAGTTLPNPSSEQAVENIKGNEKLVASHVHSATRHNSLKPGLSDVNCGGDSNAPPSTSTAEGINNAIVINNTDGIANTDRATNSRSVSSNSAQGLGLTSSESSSSASSAVSVTSSVVKNSSESSDFGPTRKNVDTTRPTGDDRINSCESCPQRNECISGTKLDSTLKHAGCSSICKSDPASKPRVAKQESSSSSTAKAFSYSTDNSQPETLLSLSQPSASSLASTLGPSVSTSSKEEGIDAPGKQAGSSAPDTLVPTPRTMDSSTEVLHQYIPPTFSRLPPDGDEFPNSWSDEQQSIKKFESRKVFRSEISLKEVELEGAPPPLPTTGPPVEDSSSVSAEDLNTSTFSPPPLPVSMPPLPPKPSASRQSSIDDKRKLFESSSPSISNKPPVQYRNSISGANMINTSPTTPRVGAAEPSKRSVKDKIAMFSSRTPSTEDAPDCAAKPPSGAVMITSSLKKSQLANNSTNSLSRSSDNILQGLSMTTSTISPIENGYKGINTLSKINRSSLDISALSSGGHSGNTVVRKSSVDLMNFNSKPAPFYGGVMNGSNEIRSSTLGRGSSNRYHHENGMSNGNSDAFVSGKVLCERSQSMIDVGGPIAGTPNNFRNSYHTESSIMVNQNGSGSGARYSNPTYNTIHSGRSTTHSAIAANSIMEQRRKCMTKLRGLVIPDVPPSDPVANISTNNSASVVDLPTIISKDAVILPQVVGSTRSSLSSGTSPKSLITRSESFDGLSSSDDNSSSHVSSASTVLSTTNSAKIRAGQTESLSDLPDWKLTTNALPKYSPAFKRRSLTAYQANTLSSSNKTILTAPQPYKAASQQSTASPSASPVTNNTTPEPKSLESLTSPRSDSSFEFSGSQGNCDNNSKQTTANSQPMPLKRNSIENQTQNASPPSSVEESEKEKAKPNNQTKGNYVKGGKLDDSDNDSAVSSSRSSISHGLSPPNSPTPEESSTTPDPDLGGESRGDDEMADKDGGSGDPSLTDESWRILKPQSVEAINRKNVLTSAKFSSGGVNANDDSSISSSNGKNRRSDDEEASYADAETEDTESSCSELEVSKTRRRMIVAGRINLSQRRNSKADTEEEDYEELEEAIPAHLKPIQLHSLQNAVDLGDDLVLPGLTESPLQAIYDMEVKMAYINEVCDALPGSGRSDSSSRYFSRRDSEATVIERPIEPKRKLSMDMIDSAAERRARNRSSSGNESDFSSSISQKSNMSSSRSSRDRETKPEVDRWSLLEKKYSRSMTAVNLVAAKATEPVALSTTLTPATSVPKIVTGASEIVEKKIEKIIEKTSVDGSPKKITNATIPRGRNDFKSLSEKWQQISGDGKPTSAPPPVGPKPCLSRQNSTSSSSSTATTTTTLKSRYDEPAPELPTSRIIESETITKEQSPTSRSRPTISPKPSITSSPVKSSTTSNVLEAIEADAAWAETRRNDNPKSATSRLVKSPNPENIPMSSAKRSVSVNDIRKAFEKAETAVSAYGREDNSQSVKKDATALTLPSTSAHFRVSSFDSTTSEESSATTPAGIYGSVNSLVSSAPRDPYGSITSLASSTSLISPQELQQLIDEANQSLEEAGTPSHEVAVVILHREFVGGSLGITLAGGADYETKEITVHKVISGSIADRDARVHRGDRILSINGKSTKGLTHREALNLLKAPRTEVVLVVSRGRTSSNGFKTIDETTITLDRAVEPLLNGSLSSLLEADDDTTYKWGLLRTVALTKDGAGLGFSLEGGKGSINGDRPLTVKKIFIGGPAEKCGEMKVGDLIVSINGVNMSTKSRTEAWNFMKKLGDGEVKIAVRSPMA</sequence>
<feature type="compositionally biased region" description="Low complexity" evidence="1">
    <location>
        <begin position="1534"/>
        <end position="1560"/>
    </location>
</feature>
<feature type="region of interest" description="Disordered" evidence="1">
    <location>
        <begin position="404"/>
        <end position="526"/>
    </location>
</feature>
<feature type="compositionally biased region" description="Low complexity" evidence="1">
    <location>
        <begin position="2170"/>
        <end position="2192"/>
    </location>
</feature>
<feature type="compositionally biased region" description="Basic and acidic residues" evidence="1">
    <location>
        <begin position="2398"/>
        <end position="2412"/>
    </location>
</feature>
<gene>
    <name evidence="3" type="ORF">ODALV1_LOCUS19609</name>
</gene>
<feature type="compositionally biased region" description="Low complexity" evidence="1">
    <location>
        <begin position="90"/>
        <end position="117"/>
    </location>
</feature>
<feature type="region of interest" description="Disordered" evidence="1">
    <location>
        <begin position="171"/>
        <end position="198"/>
    </location>
</feature>
<feature type="domain" description="PDZ" evidence="2">
    <location>
        <begin position="3148"/>
        <end position="3223"/>
    </location>
</feature>